<dbReference type="Proteomes" id="UP000834106">
    <property type="component" value="Chromosome 9"/>
</dbReference>
<dbReference type="GO" id="GO:0005634">
    <property type="term" value="C:nucleus"/>
    <property type="evidence" value="ECO:0007669"/>
    <property type="project" value="TreeGrafter"/>
</dbReference>
<keyword evidence="4" id="KW-1185">Reference proteome</keyword>
<accession>A0AAD1ZFW1</accession>
<evidence type="ECO:0000259" key="2">
    <source>
        <dbReference type="Pfam" id="PF05678"/>
    </source>
</evidence>
<name>A0AAD1ZFW1_9LAMI</name>
<feature type="region of interest" description="Disordered" evidence="1">
    <location>
        <begin position="71"/>
        <end position="111"/>
    </location>
</feature>
<evidence type="ECO:0000256" key="1">
    <source>
        <dbReference type="SAM" id="MobiDB-lite"/>
    </source>
</evidence>
<dbReference type="InterPro" id="IPR039607">
    <property type="entry name" value="VQ_8/17/18/20/21/25"/>
</dbReference>
<feature type="domain" description="VQ" evidence="2">
    <location>
        <begin position="50"/>
        <end position="72"/>
    </location>
</feature>
<gene>
    <name evidence="3" type="ORF">FPE_LOCUS14716</name>
</gene>
<evidence type="ECO:0000313" key="3">
    <source>
        <dbReference type="EMBL" id="CAI9767286.1"/>
    </source>
</evidence>
<feature type="compositionally biased region" description="Basic and acidic residues" evidence="1">
    <location>
        <begin position="73"/>
        <end position="82"/>
    </location>
</feature>
<proteinExistence type="predicted"/>
<reference evidence="3" key="1">
    <citation type="submission" date="2023-05" db="EMBL/GenBank/DDBJ databases">
        <authorList>
            <person name="Huff M."/>
        </authorList>
    </citation>
    <scope>NUCLEOTIDE SEQUENCE</scope>
</reference>
<organism evidence="3 4">
    <name type="scientific">Fraxinus pennsylvanica</name>
    <dbReference type="NCBI Taxonomy" id="56036"/>
    <lineage>
        <taxon>Eukaryota</taxon>
        <taxon>Viridiplantae</taxon>
        <taxon>Streptophyta</taxon>
        <taxon>Embryophyta</taxon>
        <taxon>Tracheophyta</taxon>
        <taxon>Spermatophyta</taxon>
        <taxon>Magnoliopsida</taxon>
        <taxon>eudicotyledons</taxon>
        <taxon>Gunneridae</taxon>
        <taxon>Pentapetalae</taxon>
        <taxon>asterids</taxon>
        <taxon>lamiids</taxon>
        <taxon>Lamiales</taxon>
        <taxon>Oleaceae</taxon>
        <taxon>Oleeae</taxon>
        <taxon>Fraxinus</taxon>
    </lineage>
</organism>
<protein>
    <recommendedName>
        <fullName evidence="2">VQ domain-containing protein</fullName>
    </recommendedName>
</protein>
<dbReference type="Pfam" id="PF05678">
    <property type="entry name" value="VQ"/>
    <property type="match status" value="1"/>
</dbReference>
<feature type="compositionally biased region" description="Polar residues" evidence="1">
    <location>
        <begin position="102"/>
        <end position="111"/>
    </location>
</feature>
<dbReference type="PANTHER" id="PTHR33143:SF4">
    <property type="entry name" value="VQ DOMAIN-CONTAINING PROTEIN"/>
    <property type="match status" value="1"/>
</dbReference>
<dbReference type="PANTHER" id="PTHR33143">
    <property type="entry name" value="F16F4.1 PROTEIN-RELATED"/>
    <property type="match status" value="1"/>
</dbReference>
<dbReference type="EMBL" id="OU503044">
    <property type="protein sequence ID" value="CAI9767286.1"/>
    <property type="molecule type" value="Genomic_DNA"/>
</dbReference>
<sequence length="172" mass="18991">MTPSPLKIKNEWHFIKKSPVSRLTSSIANGVAATTSKPQPQHPVIICTDSPKIIHTNPRDFMTLVQKLTGRSCSKDDNESSKQKSKTGSDENIENPDKDIMNNENDSSNTIRNGQVYSNCYDPSNLCFKSLPNFNQNSTDFLSSSATLFNYVDSFLMIPSVLSSPLDGTKGI</sequence>
<dbReference type="AlphaFoldDB" id="A0AAD1ZFW1"/>
<evidence type="ECO:0000313" key="4">
    <source>
        <dbReference type="Proteomes" id="UP000834106"/>
    </source>
</evidence>
<dbReference type="InterPro" id="IPR008889">
    <property type="entry name" value="VQ"/>
</dbReference>